<proteinExistence type="predicted"/>
<reference evidence="2" key="1">
    <citation type="submission" date="2021-02" db="EMBL/GenBank/DDBJ databases">
        <authorList>
            <person name="Nieuwenhuis M."/>
            <person name="Van De Peppel L.J.J."/>
        </authorList>
    </citation>
    <scope>NUCLEOTIDE SEQUENCE</scope>
    <source>
        <strain evidence="2">D49</strain>
    </source>
</reference>
<sequence>MEHCTVVASTLEFQLPKWCAGHLEWTRNDLTKKAVADAYLKLIPDQKSDEDPVPPLPVEFEDTMNDFIALGVWEFKSLLSGDEEEMNAVLAHAKLDRFPWVGCSHGDLCILKCPNPSRAPDTALSNTALSINPGVGPDAELRLFRSTHSEDSPSVPDMPEIDPRKMLRAQWMLQQVYTELVIIDGTFASLHSGLYEIMTERERVTNTLYITDVLKTNVPGYAKRVVGLYIAMLRDARRRSTQLKMSRISTSPNLPSVISQVEKHGFQSDTPTIKKIVDCHRAPHTPHRRTKPQIEKVVKKQVAKRTLALIEMRYGIYNSPAPAAFVRSTAQRREKTYTHKEYFSLVPENLTLIEAATIDLDRAELGSSECARRREMRHLTSLLNGHYSPQNEFPSAKTTPEKKTPERHKPGQRTPGTSLYPVVEIEFKNGEDETEIDEDSESLNHNEKDGNPNGSKGAA</sequence>
<feature type="compositionally biased region" description="Acidic residues" evidence="1">
    <location>
        <begin position="432"/>
        <end position="441"/>
    </location>
</feature>
<feature type="region of interest" description="Disordered" evidence="1">
    <location>
        <begin position="382"/>
        <end position="459"/>
    </location>
</feature>
<dbReference type="Proteomes" id="UP000717328">
    <property type="component" value="Unassembled WGS sequence"/>
</dbReference>
<reference evidence="2" key="2">
    <citation type="submission" date="2021-10" db="EMBL/GenBank/DDBJ databases">
        <title>Phylogenomics reveals ancestral predisposition of the termite-cultivated fungus Termitomyces towards a domesticated lifestyle.</title>
        <authorList>
            <person name="Auxier B."/>
            <person name="Grum-Grzhimaylo A."/>
            <person name="Cardenas M.E."/>
            <person name="Lodge J.D."/>
            <person name="Laessoe T."/>
            <person name="Pedersen O."/>
            <person name="Smith M.E."/>
            <person name="Kuyper T.W."/>
            <person name="Franco-Molano E.A."/>
            <person name="Baroni T.J."/>
            <person name="Aanen D.K."/>
        </authorList>
    </citation>
    <scope>NUCLEOTIDE SEQUENCE</scope>
    <source>
        <strain evidence="2">D49</strain>
    </source>
</reference>
<accession>A0A9P7GM78</accession>
<dbReference type="AlphaFoldDB" id="A0A9P7GM78"/>
<evidence type="ECO:0000256" key="1">
    <source>
        <dbReference type="SAM" id="MobiDB-lite"/>
    </source>
</evidence>
<feature type="compositionally biased region" description="Basic and acidic residues" evidence="1">
    <location>
        <begin position="399"/>
        <end position="409"/>
    </location>
</feature>
<dbReference type="OrthoDB" id="2931579at2759"/>
<name>A0A9P7GM78_9AGAR</name>
<evidence type="ECO:0000313" key="2">
    <source>
        <dbReference type="EMBL" id="KAG5651078.1"/>
    </source>
</evidence>
<comment type="caution">
    <text evidence="2">The sequence shown here is derived from an EMBL/GenBank/DDBJ whole genome shotgun (WGS) entry which is preliminary data.</text>
</comment>
<organism evidence="2 3">
    <name type="scientific">Sphagnurus paluster</name>
    <dbReference type="NCBI Taxonomy" id="117069"/>
    <lineage>
        <taxon>Eukaryota</taxon>
        <taxon>Fungi</taxon>
        <taxon>Dikarya</taxon>
        <taxon>Basidiomycota</taxon>
        <taxon>Agaricomycotina</taxon>
        <taxon>Agaricomycetes</taxon>
        <taxon>Agaricomycetidae</taxon>
        <taxon>Agaricales</taxon>
        <taxon>Tricholomatineae</taxon>
        <taxon>Lyophyllaceae</taxon>
        <taxon>Sphagnurus</taxon>
    </lineage>
</organism>
<evidence type="ECO:0000313" key="3">
    <source>
        <dbReference type="Proteomes" id="UP000717328"/>
    </source>
</evidence>
<gene>
    <name evidence="2" type="ORF">H0H81_009966</name>
</gene>
<keyword evidence="3" id="KW-1185">Reference proteome</keyword>
<feature type="compositionally biased region" description="Polar residues" evidence="1">
    <location>
        <begin position="382"/>
        <end position="398"/>
    </location>
</feature>
<protein>
    <submittedName>
        <fullName evidence="2">Uncharacterized protein</fullName>
    </submittedName>
</protein>
<dbReference type="EMBL" id="JABCKI010000302">
    <property type="protein sequence ID" value="KAG5651078.1"/>
    <property type="molecule type" value="Genomic_DNA"/>
</dbReference>